<comment type="caution">
    <text evidence="1">The sequence shown here is derived from an EMBL/GenBank/DDBJ whole genome shotgun (WGS) entry which is preliminary data.</text>
</comment>
<evidence type="ECO:0000313" key="1">
    <source>
        <dbReference type="EMBL" id="KAJ8315788.1"/>
    </source>
</evidence>
<reference evidence="1 2" key="1">
    <citation type="submission" date="2022-12" db="EMBL/GenBank/DDBJ databases">
        <title>Chromosome-level genome of Tegillarca granosa.</title>
        <authorList>
            <person name="Kim J."/>
        </authorList>
    </citation>
    <scope>NUCLEOTIDE SEQUENCE [LARGE SCALE GENOMIC DNA]</scope>
    <source>
        <strain evidence="1">Teg-2019</strain>
        <tissue evidence="1">Adductor muscle</tissue>
    </source>
</reference>
<evidence type="ECO:0000313" key="2">
    <source>
        <dbReference type="Proteomes" id="UP001217089"/>
    </source>
</evidence>
<dbReference type="EMBL" id="JARBDR010000337">
    <property type="protein sequence ID" value="KAJ8315788.1"/>
    <property type="molecule type" value="Genomic_DNA"/>
</dbReference>
<proteinExistence type="predicted"/>
<name>A0ABQ9FEN0_TEGGR</name>
<sequence>MCILKELVAFCCFTNQSHSCCLFFKKCLTRLPQKSFFVRGLSCNGNQRFRNNNFKLFTFYIIFNVEYLETLPNIYIFNFRFISDFFSNIKFINDFFSQRDNFF</sequence>
<keyword evidence="2" id="KW-1185">Reference proteome</keyword>
<accession>A0ABQ9FEN0</accession>
<dbReference type="Proteomes" id="UP001217089">
    <property type="component" value="Unassembled WGS sequence"/>
</dbReference>
<protein>
    <submittedName>
        <fullName evidence="1">Uncharacterized protein</fullName>
    </submittedName>
</protein>
<organism evidence="1 2">
    <name type="scientific">Tegillarca granosa</name>
    <name type="common">Malaysian cockle</name>
    <name type="synonym">Anadara granosa</name>
    <dbReference type="NCBI Taxonomy" id="220873"/>
    <lineage>
        <taxon>Eukaryota</taxon>
        <taxon>Metazoa</taxon>
        <taxon>Spiralia</taxon>
        <taxon>Lophotrochozoa</taxon>
        <taxon>Mollusca</taxon>
        <taxon>Bivalvia</taxon>
        <taxon>Autobranchia</taxon>
        <taxon>Pteriomorphia</taxon>
        <taxon>Arcoida</taxon>
        <taxon>Arcoidea</taxon>
        <taxon>Arcidae</taxon>
        <taxon>Tegillarca</taxon>
    </lineage>
</organism>
<gene>
    <name evidence="1" type="ORF">KUTeg_007938</name>
</gene>